<dbReference type="InterPro" id="IPR019845">
    <property type="entry name" value="Squalene/phytoene_synthase_CS"/>
</dbReference>
<dbReference type="Gene3D" id="1.10.600.10">
    <property type="entry name" value="Farnesyl Diphosphate Synthase"/>
    <property type="match status" value="1"/>
</dbReference>
<dbReference type="EMBL" id="HBEM01022204">
    <property type="protein sequence ID" value="CAD8456179.1"/>
    <property type="molecule type" value="Transcribed_RNA"/>
</dbReference>
<comment type="similarity">
    <text evidence="2">Belongs to the phytoene/squalene synthase family.</text>
</comment>
<evidence type="ECO:0000256" key="1">
    <source>
        <dbReference type="ARBA" id="ARBA00001805"/>
    </source>
</evidence>
<dbReference type="SFLD" id="SFLDG01212">
    <property type="entry name" value="Phytoene_synthase_like"/>
    <property type="match status" value="1"/>
</dbReference>
<dbReference type="CDD" id="cd00683">
    <property type="entry name" value="Trans_IPPS_HH"/>
    <property type="match status" value="1"/>
</dbReference>
<dbReference type="InterPro" id="IPR002060">
    <property type="entry name" value="Squ/phyt_synthse"/>
</dbReference>
<keyword evidence="6" id="KW-0732">Signal</keyword>
<name>A0A7S0DIS9_9EUKA</name>
<dbReference type="InterPro" id="IPR008949">
    <property type="entry name" value="Isoprenoid_synthase_dom_sf"/>
</dbReference>
<dbReference type="AlphaFoldDB" id="A0A7S0DIS9"/>
<dbReference type="Pfam" id="PF00494">
    <property type="entry name" value="SQS_PSY"/>
    <property type="match status" value="1"/>
</dbReference>
<dbReference type="EC" id="2.5.1.32" evidence="3"/>
<dbReference type="GO" id="GO:0051996">
    <property type="term" value="F:squalene synthase [NAD(P)H] activity"/>
    <property type="evidence" value="ECO:0007669"/>
    <property type="project" value="InterPro"/>
</dbReference>
<evidence type="ECO:0000256" key="5">
    <source>
        <dbReference type="ARBA" id="ARBA00022746"/>
    </source>
</evidence>
<dbReference type="FunFam" id="1.10.600.10:FF:000004">
    <property type="entry name" value="Phytoene synthase chloroplastic"/>
    <property type="match status" value="1"/>
</dbReference>
<keyword evidence="5" id="KW-0125">Carotenoid biosynthesis</keyword>
<reference evidence="7" key="1">
    <citation type="submission" date="2021-01" db="EMBL/GenBank/DDBJ databases">
        <authorList>
            <person name="Corre E."/>
            <person name="Pelletier E."/>
            <person name="Niang G."/>
            <person name="Scheremetjew M."/>
            <person name="Finn R."/>
            <person name="Kale V."/>
            <person name="Holt S."/>
            <person name="Cochrane G."/>
            <person name="Meng A."/>
            <person name="Brown T."/>
            <person name="Cohen L."/>
        </authorList>
    </citation>
    <scope>NUCLEOTIDE SEQUENCE</scope>
    <source>
        <strain evidence="7">CCMP2058</strain>
    </source>
</reference>
<dbReference type="SUPFAM" id="SSF48576">
    <property type="entry name" value="Terpenoid synthases"/>
    <property type="match status" value="1"/>
</dbReference>
<dbReference type="InterPro" id="IPR033904">
    <property type="entry name" value="Trans_IPPS_HH"/>
</dbReference>
<evidence type="ECO:0000256" key="2">
    <source>
        <dbReference type="ARBA" id="ARBA00006251"/>
    </source>
</evidence>
<evidence type="ECO:0000256" key="4">
    <source>
        <dbReference type="ARBA" id="ARBA00022679"/>
    </source>
</evidence>
<comment type="catalytic activity">
    <reaction evidence="1">
        <text>2 (2E,6E,10E)-geranylgeranyl diphosphate = 15-cis-phytoene + 2 diphosphate</text>
        <dbReference type="Rhea" id="RHEA:34475"/>
        <dbReference type="ChEBI" id="CHEBI:27787"/>
        <dbReference type="ChEBI" id="CHEBI:33019"/>
        <dbReference type="ChEBI" id="CHEBI:58756"/>
        <dbReference type="EC" id="2.5.1.32"/>
    </reaction>
</comment>
<feature type="chain" id="PRO_5030705465" description="15-cis-phytoene synthase" evidence="6">
    <location>
        <begin position="24"/>
        <end position="412"/>
    </location>
</feature>
<dbReference type="GO" id="GO:0016117">
    <property type="term" value="P:carotenoid biosynthetic process"/>
    <property type="evidence" value="ECO:0007669"/>
    <property type="project" value="UniProtKB-KW"/>
</dbReference>
<dbReference type="PANTHER" id="PTHR31480">
    <property type="entry name" value="BIFUNCTIONAL LYCOPENE CYCLASE/PHYTOENE SYNTHASE"/>
    <property type="match status" value="1"/>
</dbReference>
<proteinExistence type="inferred from homology"/>
<dbReference type="SFLD" id="SFLDS00005">
    <property type="entry name" value="Isoprenoid_Synthase_Type_I"/>
    <property type="match status" value="1"/>
</dbReference>
<organism evidence="7">
    <name type="scientific">Amorphochlora amoebiformis</name>
    <dbReference type="NCBI Taxonomy" id="1561963"/>
    <lineage>
        <taxon>Eukaryota</taxon>
        <taxon>Sar</taxon>
        <taxon>Rhizaria</taxon>
        <taxon>Cercozoa</taxon>
        <taxon>Chlorarachniophyceae</taxon>
        <taxon>Amorphochlora</taxon>
    </lineage>
</organism>
<evidence type="ECO:0000256" key="6">
    <source>
        <dbReference type="SAM" id="SignalP"/>
    </source>
</evidence>
<protein>
    <recommendedName>
        <fullName evidence="3">15-cis-phytoene synthase</fullName>
        <ecNumber evidence="3">2.5.1.32</ecNumber>
    </recommendedName>
</protein>
<feature type="signal peptide" evidence="6">
    <location>
        <begin position="1"/>
        <end position="23"/>
    </location>
</feature>
<dbReference type="SFLD" id="SFLDG01018">
    <property type="entry name" value="Squalene/Phytoene_Synthase_Lik"/>
    <property type="match status" value="1"/>
</dbReference>
<evidence type="ECO:0000256" key="3">
    <source>
        <dbReference type="ARBA" id="ARBA00012396"/>
    </source>
</evidence>
<dbReference type="InterPro" id="IPR044843">
    <property type="entry name" value="Trans_IPPS_bact-type"/>
</dbReference>
<gene>
    <name evidence="7" type="ORF">LAMO00422_LOCUS15125</name>
</gene>
<evidence type="ECO:0000313" key="7">
    <source>
        <dbReference type="EMBL" id="CAD8456179.1"/>
    </source>
</evidence>
<dbReference type="GO" id="GO:0004311">
    <property type="term" value="F:geranylgeranyl diphosphate synthase activity"/>
    <property type="evidence" value="ECO:0007669"/>
    <property type="project" value="InterPro"/>
</dbReference>
<accession>A0A7S0DIS9</accession>
<dbReference type="PROSITE" id="PS01045">
    <property type="entry name" value="SQUALEN_PHYTOEN_SYN_2"/>
    <property type="match status" value="1"/>
</dbReference>
<keyword evidence="4" id="KW-0808">Transferase</keyword>
<sequence length="412" mass="46752">MRATMNRLMIFTTLIMLAKLSHSSSTPSGVRLRSKVTVTPSRLQGPYGSTRRRVVDMNAVNPPNPRFAGSQVSVSVPSAASLALFQQSQLPRESTNEVMKRAIGEQLEAMNLKRDLKPVALDSNQLEHAYKVAEAITDEYAKTFSLGLRLMEKEKQKAVWAIYVWCRRTDELVDGSISNHITPKTLSKWEDRLDKVFDGIAYDELDATLADTVSNFPLGKQGFKDMIEGMRMDLYKSRYQNFEELKEYCYRVAGTVGLMTTPVMGIVEDSKLSKEEVLDSAVSLGIALQLTNILRDVGEDAVLRNRIYLPLDELEEFGLTEADIFAGNVDDRWRAFMKFQIQRARDYFKLAKKGIASLDPKVRWAVWGAGVVYGEILNSIEENDYDNLSQRAYVPRWKKMALLPVAWFQTLY</sequence>